<organism evidence="2 3">
    <name type="scientific">Hermanssonia centrifuga</name>
    <dbReference type="NCBI Taxonomy" id="98765"/>
    <lineage>
        <taxon>Eukaryota</taxon>
        <taxon>Fungi</taxon>
        <taxon>Dikarya</taxon>
        <taxon>Basidiomycota</taxon>
        <taxon>Agaricomycotina</taxon>
        <taxon>Agaricomycetes</taxon>
        <taxon>Polyporales</taxon>
        <taxon>Meruliaceae</taxon>
        <taxon>Hermanssonia</taxon>
    </lineage>
</organism>
<dbReference type="EMBL" id="MLYV02000035">
    <property type="protein sequence ID" value="PSS37559.1"/>
    <property type="molecule type" value="Genomic_DNA"/>
</dbReference>
<proteinExistence type="predicted"/>
<evidence type="ECO:0000256" key="1">
    <source>
        <dbReference type="SAM" id="MobiDB-lite"/>
    </source>
</evidence>
<protein>
    <submittedName>
        <fullName evidence="2">Uncharacterized protein</fullName>
    </submittedName>
</protein>
<accession>A0A2R6S5R6</accession>
<reference evidence="2 3" key="1">
    <citation type="submission" date="2018-02" db="EMBL/GenBank/DDBJ databases">
        <title>Genome sequence of the basidiomycete white-rot fungus Phlebia centrifuga.</title>
        <authorList>
            <person name="Granchi Z."/>
            <person name="Peng M."/>
            <person name="de Vries R.P."/>
            <person name="Hilden K."/>
            <person name="Makela M.R."/>
            <person name="Grigoriev I."/>
            <person name="Riley R."/>
        </authorList>
    </citation>
    <scope>NUCLEOTIDE SEQUENCE [LARGE SCALE GENOMIC DNA]</scope>
    <source>
        <strain evidence="2 3">FBCC195</strain>
    </source>
</reference>
<feature type="region of interest" description="Disordered" evidence="1">
    <location>
        <begin position="22"/>
        <end position="46"/>
    </location>
</feature>
<evidence type="ECO:0000313" key="2">
    <source>
        <dbReference type="EMBL" id="PSS37559.1"/>
    </source>
</evidence>
<name>A0A2R6S5R6_9APHY</name>
<dbReference type="Proteomes" id="UP000186601">
    <property type="component" value="Unassembled WGS sequence"/>
</dbReference>
<comment type="caution">
    <text evidence="2">The sequence shown here is derived from an EMBL/GenBank/DDBJ whole genome shotgun (WGS) entry which is preliminary data.</text>
</comment>
<gene>
    <name evidence="2" type="ORF">PHLCEN_2v575</name>
</gene>
<dbReference type="AlphaFoldDB" id="A0A2R6S5R6"/>
<evidence type="ECO:0000313" key="3">
    <source>
        <dbReference type="Proteomes" id="UP000186601"/>
    </source>
</evidence>
<sequence>MPPETVTSPTWFPKGDDIREIERQSDPSKPDTALGPIPDPLGYTPNLETSARAIDISQQSCGRTVFPHIV</sequence>
<keyword evidence="3" id="KW-1185">Reference proteome</keyword>